<evidence type="ECO:0000313" key="2">
    <source>
        <dbReference type="EMBL" id="BAL87095.1"/>
    </source>
</evidence>
<reference evidence="2 3" key="1">
    <citation type="submission" date="2012-02" db="EMBL/GenBank/DDBJ databases">
        <title>Complete genome sequence of Actinoplanes missouriensis 431 (= NBRC 102363).</title>
        <authorList>
            <person name="Ohnishi Y."/>
            <person name="Ishikawa J."/>
            <person name="Sekine M."/>
            <person name="Hosoyama A."/>
            <person name="Harada T."/>
            <person name="Narita H."/>
            <person name="Hata T."/>
            <person name="Konno Y."/>
            <person name="Tutikane K."/>
            <person name="Fujita N."/>
            <person name="Horinouchi S."/>
            <person name="Hayakawa M."/>
        </authorList>
    </citation>
    <scope>NUCLEOTIDE SEQUENCE [LARGE SCALE GENOMIC DNA]</scope>
    <source>
        <strain evidence="3">ATCC 14538 / DSM 43046 / CBS 188.64 / JCM 3121 / NBRC 102363 / NCIMB 12654 / NRRL B-3342 / UNCC 431</strain>
    </source>
</reference>
<dbReference type="PATRIC" id="fig|512565.3.peg.1886"/>
<keyword evidence="3" id="KW-1185">Reference proteome</keyword>
<dbReference type="KEGG" id="ams:AMIS_18750"/>
<evidence type="ECO:0000313" key="3">
    <source>
        <dbReference type="Proteomes" id="UP000007882"/>
    </source>
</evidence>
<dbReference type="Proteomes" id="UP000007882">
    <property type="component" value="Chromosome"/>
</dbReference>
<dbReference type="AlphaFoldDB" id="I0H258"/>
<feature type="transmembrane region" description="Helical" evidence="1">
    <location>
        <begin position="41"/>
        <end position="61"/>
    </location>
</feature>
<name>I0H258_ACTM4</name>
<dbReference type="STRING" id="512565.AMIS_18750"/>
<protein>
    <submittedName>
        <fullName evidence="2">Uncharacterized protein</fullName>
    </submittedName>
</protein>
<dbReference type="EMBL" id="AP012319">
    <property type="protein sequence ID" value="BAL87095.1"/>
    <property type="molecule type" value="Genomic_DNA"/>
</dbReference>
<sequence>MQEADVREALKTYVTEDEPAMGLTAGTVLNAGRRSRRNRRLAGVAGAALVAALAGAGVAVVSGGGSTDPEFAAAGACLGRPGARPSGAIAADRPLSPELVEWAATSLTCHLGEALPRLLPDARYAPVPGVPVGPLVGFSHGGEPPWGNRVDALALIRDREGTGDLTVTVGVADPSAAATAEDECRRETVSRCTVRSGPHGETVLVGTEADGTPADAPRDIVVRVYRGWSEIYVQASNTDRQAVDGGAPVATRPEPVLSEDQAVGLALSPELYLF</sequence>
<evidence type="ECO:0000256" key="1">
    <source>
        <dbReference type="SAM" id="Phobius"/>
    </source>
</evidence>
<dbReference type="HOGENOM" id="CLU_1014239_0_0_11"/>
<accession>I0H258</accession>
<gene>
    <name evidence="2" type="ordered locus">AMIS_18750</name>
</gene>
<organism evidence="2 3">
    <name type="scientific">Actinoplanes missouriensis (strain ATCC 14538 / DSM 43046 / CBS 188.64 / JCM 3121 / NBRC 102363 / NCIMB 12654 / NRRL B-3342 / UNCC 431)</name>
    <dbReference type="NCBI Taxonomy" id="512565"/>
    <lineage>
        <taxon>Bacteria</taxon>
        <taxon>Bacillati</taxon>
        <taxon>Actinomycetota</taxon>
        <taxon>Actinomycetes</taxon>
        <taxon>Micromonosporales</taxon>
        <taxon>Micromonosporaceae</taxon>
        <taxon>Actinoplanes</taxon>
    </lineage>
</organism>
<keyword evidence="1" id="KW-0812">Transmembrane</keyword>
<keyword evidence="1" id="KW-1133">Transmembrane helix</keyword>
<keyword evidence="1" id="KW-0472">Membrane</keyword>
<dbReference type="RefSeq" id="WP_014441990.1">
    <property type="nucleotide sequence ID" value="NC_017093.1"/>
</dbReference>
<proteinExistence type="predicted"/>
<dbReference type="eggNOG" id="ENOG5031YX0">
    <property type="taxonomic scope" value="Bacteria"/>
</dbReference>